<dbReference type="InterPro" id="IPR050640">
    <property type="entry name" value="Bact_2-comp_sensor_kinase"/>
</dbReference>
<proteinExistence type="predicted"/>
<organism evidence="5 6">
    <name type="scientific">Metabacillus arenae</name>
    <dbReference type="NCBI Taxonomy" id="2771434"/>
    <lineage>
        <taxon>Bacteria</taxon>
        <taxon>Bacillati</taxon>
        <taxon>Bacillota</taxon>
        <taxon>Bacilli</taxon>
        <taxon>Bacillales</taxon>
        <taxon>Bacillaceae</taxon>
        <taxon>Metabacillus</taxon>
    </lineage>
</organism>
<dbReference type="Pfam" id="PF06580">
    <property type="entry name" value="His_kinase"/>
    <property type="match status" value="1"/>
</dbReference>
<dbReference type="PANTHER" id="PTHR34220">
    <property type="entry name" value="SENSOR HISTIDINE KINASE YPDA"/>
    <property type="match status" value="1"/>
</dbReference>
<evidence type="ECO:0000256" key="1">
    <source>
        <dbReference type="SAM" id="Coils"/>
    </source>
</evidence>
<dbReference type="InterPro" id="IPR036890">
    <property type="entry name" value="HATPase_C_sf"/>
</dbReference>
<accession>A0A926NKB0</accession>
<dbReference type="Pfam" id="PF02518">
    <property type="entry name" value="HATPase_c"/>
    <property type="match status" value="1"/>
</dbReference>
<dbReference type="RefSeq" id="WP_191159126.1">
    <property type="nucleotide sequence ID" value="NZ_JACXAI010000019.1"/>
</dbReference>
<evidence type="ECO:0000256" key="2">
    <source>
        <dbReference type="SAM" id="Phobius"/>
    </source>
</evidence>
<dbReference type="InterPro" id="IPR010559">
    <property type="entry name" value="Sig_transdc_His_kin_internal"/>
</dbReference>
<feature type="domain" description="Signal transduction histidine kinase internal region" evidence="4">
    <location>
        <begin position="366"/>
        <end position="439"/>
    </location>
</feature>
<gene>
    <name evidence="5" type="ORF">IC621_14940</name>
</gene>
<keyword evidence="2" id="KW-0472">Membrane</keyword>
<feature type="transmembrane region" description="Helical" evidence="2">
    <location>
        <begin position="21"/>
        <end position="43"/>
    </location>
</feature>
<sequence>MGVEKELNLHIGKNPSRSVNYYSKVLFIILISILLINIFVSFFTISITRQQSIEYITNTVNLYLKDANQKLNAVDHFMIWTVKHEPLIENIEDAQDMSELPKSIRDFRSRVNDFQYSTGEEYQFFLGLKKKNYFFNSSPIQMKYSEYLKIKDFFLSEKRTLNKYENFYTWQSLKLNNKFYLYHLLEYENRMFISLIAVDDILMPLQDINLGNNGIIMMENDEHGFLSSSDQVHLFKKEKSNSFFSSHLVFEGKNTSLPFSLHVSVDHFSAFERVVIAQFVLIFATIMISLILFLIVLYMKNKVISPIRKFSKNLSDINANNETIDFKSSSIMELEQANALFRGLINEVKKLKVNIYEQEIEKKQIQMDFMKLQIKPHFYLNCLTTIYSMAQMKMDKEIKEMALSTSKYFRYLFQTNQNFVKLEKELDHIHDYLAIHKLVHGPVFLFETFIQPNSEKAKIPPLVLQTFIENTIKYSVSLDEQVSISLRIYYIDMDNEKFIKITLKDTGPGFPYDVLDKLQNNIPLTNEKGNHIGINNVIQRLRLLYGGDFLIEFSNDSDGGALIVLMIPYLIYEE</sequence>
<dbReference type="PANTHER" id="PTHR34220:SF7">
    <property type="entry name" value="SENSOR HISTIDINE KINASE YPDA"/>
    <property type="match status" value="1"/>
</dbReference>
<name>A0A926NKB0_9BACI</name>
<dbReference type="Gene3D" id="3.30.565.10">
    <property type="entry name" value="Histidine kinase-like ATPase, C-terminal domain"/>
    <property type="match status" value="1"/>
</dbReference>
<dbReference type="InterPro" id="IPR003594">
    <property type="entry name" value="HATPase_dom"/>
</dbReference>
<keyword evidence="5" id="KW-0418">Kinase</keyword>
<evidence type="ECO:0000313" key="5">
    <source>
        <dbReference type="EMBL" id="MBD1381533.1"/>
    </source>
</evidence>
<keyword evidence="1" id="KW-0175">Coiled coil</keyword>
<comment type="caution">
    <text evidence="5">The sequence shown here is derived from an EMBL/GenBank/DDBJ whole genome shotgun (WGS) entry which is preliminary data.</text>
</comment>
<reference evidence="5" key="1">
    <citation type="submission" date="2020-09" db="EMBL/GenBank/DDBJ databases">
        <title>A novel bacterium of genus Bacillus, isolated from South China Sea.</title>
        <authorList>
            <person name="Huang H."/>
            <person name="Mo K."/>
            <person name="Hu Y."/>
        </authorList>
    </citation>
    <scope>NUCLEOTIDE SEQUENCE</scope>
    <source>
        <strain evidence="5">IB182487</strain>
    </source>
</reference>
<dbReference type="AlphaFoldDB" id="A0A926NKB0"/>
<dbReference type="EMBL" id="JACXAI010000019">
    <property type="protein sequence ID" value="MBD1381533.1"/>
    <property type="molecule type" value="Genomic_DNA"/>
</dbReference>
<dbReference type="GO" id="GO:0000155">
    <property type="term" value="F:phosphorelay sensor kinase activity"/>
    <property type="evidence" value="ECO:0007669"/>
    <property type="project" value="InterPro"/>
</dbReference>
<dbReference type="Proteomes" id="UP000626844">
    <property type="component" value="Unassembled WGS sequence"/>
</dbReference>
<feature type="transmembrane region" description="Helical" evidence="2">
    <location>
        <begin position="275"/>
        <end position="299"/>
    </location>
</feature>
<evidence type="ECO:0000259" key="3">
    <source>
        <dbReference type="Pfam" id="PF02518"/>
    </source>
</evidence>
<evidence type="ECO:0000259" key="4">
    <source>
        <dbReference type="Pfam" id="PF06580"/>
    </source>
</evidence>
<keyword evidence="2" id="KW-0812">Transmembrane</keyword>
<protein>
    <submittedName>
        <fullName evidence="5">Histidine kinase</fullName>
    </submittedName>
</protein>
<keyword evidence="5" id="KW-0808">Transferase</keyword>
<dbReference type="GO" id="GO:0016020">
    <property type="term" value="C:membrane"/>
    <property type="evidence" value="ECO:0007669"/>
    <property type="project" value="InterPro"/>
</dbReference>
<keyword evidence="2" id="KW-1133">Transmembrane helix</keyword>
<evidence type="ECO:0000313" key="6">
    <source>
        <dbReference type="Proteomes" id="UP000626844"/>
    </source>
</evidence>
<feature type="domain" description="Histidine kinase/HSP90-like ATPase" evidence="3">
    <location>
        <begin position="463"/>
        <end position="568"/>
    </location>
</feature>
<feature type="coiled-coil region" evidence="1">
    <location>
        <begin position="334"/>
        <end position="373"/>
    </location>
</feature>
<keyword evidence="6" id="KW-1185">Reference proteome</keyword>
<dbReference type="SUPFAM" id="SSF55874">
    <property type="entry name" value="ATPase domain of HSP90 chaperone/DNA topoisomerase II/histidine kinase"/>
    <property type="match status" value="1"/>
</dbReference>